<keyword evidence="2" id="KW-1185">Reference proteome</keyword>
<accession>A0A9K3GRQ7</accession>
<protein>
    <submittedName>
        <fullName evidence="1">Uncharacterized protein</fullName>
    </submittedName>
</protein>
<gene>
    <name evidence="1" type="ORF">KIPB_015960</name>
</gene>
<organism evidence="1 2">
    <name type="scientific">Kipferlia bialata</name>
    <dbReference type="NCBI Taxonomy" id="797122"/>
    <lineage>
        <taxon>Eukaryota</taxon>
        <taxon>Metamonada</taxon>
        <taxon>Carpediemonas-like organisms</taxon>
        <taxon>Kipferlia</taxon>
    </lineage>
</organism>
<dbReference type="Proteomes" id="UP000265618">
    <property type="component" value="Unassembled WGS sequence"/>
</dbReference>
<proteinExistence type="predicted"/>
<evidence type="ECO:0000313" key="1">
    <source>
        <dbReference type="EMBL" id="GIQ92280.1"/>
    </source>
</evidence>
<dbReference type="EMBL" id="BDIP01009346">
    <property type="protein sequence ID" value="GIQ92280.1"/>
    <property type="molecule type" value="Genomic_DNA"/>
</dbReference>
<reference evidence="1 2" key="1">
    <citation type="journal article" date="2018" name="PLoS ONE">
        <title>The draft genome of Kipferlia bialata reveals reductive genome evolution in fornicate parasites.</title>
        <authorList>
            <person name="Tanifuji G."/>
            <person name="Takabayashi S."/>
            <person name="Kume K."/>
            <person name="Takagi M."/>
            <person name="Nakayama T."/>
            <person name="Kamikawa R."/>
            <person name="Inagaki Y."/>
            <person name="Hashimoto T."/>
        </authorList>
    </citation>
    <scope>NUCLEOTIDE SEQUENCE [LARGE SCALE GENOMIC DNA]</scope>
    <source>
        <strain evidence="1">NY0173</strain>
    </source>
</reference>
<sequence length="203" mass="21341">LPQGKVTLELVVGAARLALPSAHQCTATISVPDACLTHLDIAFQDSCNASASQGPIHTPTVVEQIDPEGSCQSPCAKVDQYPVVEGDTAATPEGHDDIDAAMVGFQTSTCRLPSEHVEAPKSERDMESAHSVLASLATMDTTDTGVTTTLQQLGIYAPAAKGLARVGVLLSEFLAQHDPSLLSHTDVAPLLSKFTPLHDEYTQ</sequence>
<evidence type="ECO:0000313" key="2">
    <source>
        <dbReference type="Proteomes" id="UP000265618"/>
    </source>
</evidence>
<name>A0A9K3GRQ7_9EUKA</name>
<feature type="non-terminal residue" evidence="1">
    <location>
        <position position="203"/>
    </location>
</feature>
<comment type="caution">
    <text evidence="1">The sequence shown here is derived from an EMBL/GenBank/DDBJ whole genome shotgun (WGS) entry which is preliminary data.</text>
</comment>
<feature type="non-terminal residue" evidence="1">
    <location>
        <position position="1"/>
    </location>
</feature>
<dbReference type="AlphaFoldDB" id="A0A9K3GRQ7"/>